<keyword evidence="2" id="KW-1185">Reference proteome</keyword>
<gene>
    <name evidence="1" type="ORF">J2X05_001280</name>
</gene>
<dbReference type="Pfam" id="PF07277">
    <property type="entry name" value="SapC"/>
    <property type="match status" value="1"/>
</dbReference>
<name>A0ABU1UVR9_9GAMM</name>
<evidence type="ECO:0000313" key="2">
    <source>
        <dbReference type="Proteomes" id="UP001253595"/>
    </source>
</evidence>
<protein>
    <recommendedName>
        <fullName evidence="3">SapC protein</fullName>
    </recommendedName>
</protein>
<dbReference type="EMBL" id="JAVDVX010000002">
    <property type="protein sequence ID" value="MDR7089274.1"/>
    <property type="molecule type" value="Genomic_DNA"/>
</dbReference>
<dbReference type="InterPro" id="IPR010836">
    <property type="entry name" value="SapC"/>
</dbReference>
<dbReference type="Proteomes" id="UP001253595">
    <property type="component" value="Unassembled WGS sequence"/>
</dbReference>
<evidence type="ECO:0000313" key="1">
    <source>
        <dbReference type="EMBL" id="MDR7089274.1"/>
    </source>
</evidence>
<organism evidence="1 2">
    <name type="scientific">Cellvibrio fibrivorans</name>
    <dbReference type="NCBI Taxonomy" id="126350"/>
    <lineage>
        <taxon>Bacteria</taxon>
        <taxon>Pseudomonadati</taxon>
        <taxon>Pseudomonadota</taxon>
        <taxon>Gammaproteobacteria</taxon>
        <taxon>Cellvibrionales</taxon>
        <taxon>Cellvibrionaceae</taxon>
        <taxon>Cellvibrio</taxon>
    </lineage>
</organism>
<dbReference type="RefSeq" id="WP_310070164.1">
    <property type="nucleotide sequence ID" value="NZ_JAVDVX010000002.1"/>
</dbReference>
<sequence length="253" mass="28790">MSNSIEILNYPAHAQLKVITGRGAEYGENINNIPVLIHELKNLAHEYPLCFMKDPDTGQFNLYSLLGFAPEENLYLDKNIWDANYIPLHIQRQPFIVGRHHTTENAEQPSKARNDGFISINTQSKRISHTQGEPLFNSDGTPTAYLNSINELLSQLTPSEILTKAFITQLLNHQLLEAARINIAFNDGSIFSYEGIYTINTDRLNSLSEKEINQLQEQHFLAPTQLIIHSLKQLQRLIDLKNNRLQGKKNETA</sequence>
<evidence type="ECO:0008006" key="3">
    <source>
        <dbReference type="Google" id="ProtNLM"/>
    </source>
</evidence>
<accession>A0ABU1UVR9</accession>
<comment type="caution">
    <text evidence="1">The sequence shown here is derived from an EMBL/GenBank/DDBJ whole genome shotgun (WGS) entry which is preliminary data.</text>
</comment>
<proteinExistence type="predicted"/>
<reference evidence="1 2" key="1">
    <citation type="submission" date="2023-07" db="EMBL/GenBank/DDBJ databases">
        <title>Sorghum-associated microbial communities from plants grown in Nebraska, USA.</title>
        <authorList>
            <person name="Schachtman D."/>
        </authorList>
    </citation>
    <scope>NUCLEOTIDE SEQUENCE [LARGE SCALE GENOMIC DNA]</scope>
    <source>
        <strain evidence="1 2">BE190</strain>
    </source>
</reference>